<name>A0AAV7BCN5_ENGPU</name>
<protein>
    <submittedName>
        <fullName evidence="2">Uncharacterized protein</fullName>
    </submittedName>
</protein>
<dbReference type="AlphaFoldDB" id="A0AAV7BCN5"/>
<evidence type="ECO:0000313" key="3">
    <source>
        <dbReference type="Proteomes" id="UP000824782"/>
    </source>
</evidence>
<organism evidence="2 3">
    <name type="scientific">Engystomops pustulosus</name>
    <name type="common">Tungara frog</name>
    <name type="synonym">Physalaemus pustulosus</name>
    <dbReference type="NCBI Taxonomy" id="76066"/>
    <lineage>
        <taxon>Eukaryota</taxon>
        <taxon>Metazoa</taxon>
        <taxon>Chordata</taxon>
        <taxon>Craniata</taxon>
        <taxon>Vertebrata</taxon>
        <taxon>Euteleostomi</taxon>
        <taxon>Amphibia</taxon>
        <taxon>Batrachia</taxon>
        <taxon>Anura</taxon>
        <taxon>Neobatrachia</taxon>
        <taxon>Hyloidea</taxon>
        <taxon>Leptodactylidae</taxon>
        <taxon>Leiuperinae</taxon>
        <taxon>Engystomops</taxon>
    </lineage>
</organism>
<proteinExistence type="predicted"/>
<reference evidence="2" key="1">
    <citation type="thesis" date="2020" institute="ProQuest LLC" country="789 East Eisenhower Parkway, Ann Arbor, MI, USA">
        <title>Comparative Genomics and Chromosome Evolution.</title>
        <authorList>
            <person name="Mudd A.B."/>
        </authorList>
    </citation>
    <scope>NUCLEOTIDE SEQUENCE</scope>
    <source>
        <strain evidence="2">237g6f4</strain>
        <tissue evidence="2">Blood</tissue>
    </source>
</reference>
<sequence>MFKYPMDLGGRSFLSTPQILYRWFPSRRGGVSGFGVPPASARRPADDQAGGGGRHNWGQGFRLGEQ</sequence>
<comment type="caution">
    <text evidence="2">The sequence shown here is derived from an EMBL/GenBank/DDBJ whole genome shotgun (WGS) entry which is preliminary data.</text>
</comment>
<accession>A0AAV7BCN5</accession>
<evidence type="ECO:0000313" key="2">
    <source>
        <dbReference type="EMBL" id="KAG8570182.1"/>
    </source>
</evidence>
<dbReference type="EMBL" id="WNYA01000005">
    <property type="protein sequence ID" value="KAG8570182.1"/>
    <property type="molecule type" value="Genomic_DNA"/>
</dbReference>
<evidence type="ECO:0000256" key="1">
    <source>
        <dbReference type="SAM" id="MobiDB-lite"/>
    </source>
</evidence>
<dbReference type="Proteomes" id="UP000824782">
    <property type="component" value="Unassembled WGS sequence"/>
</dbReference>
<keyword evidence="3" id="KW-1185">Reference proteome</keyword>
<feature type="region of interest" description="Disordered" evidence="1">
    <location>
        <begin position="34"/>
        <end position="66"/>
    </location>
</feature>
<gene>
    <name evidence="2" type="ORF">GDO81_011133</name>
</gene>